<dbReference type="EMBL" id="KN835308">
    <property type="protein sequence ID" value="KIK40289.1"/>
    <property type="molecule type" value="Genomic_DNA"/>
</dbReference>
<evidence type="ECO:0000313" key="1">
    <source>
        <dbReference type="EMBL" id="KIK40289.1"/>
    </source>
</evidence>
<reference evidence="2" key="2">
    <citation type="submission" date="2015-01" db="EMBL/GenBank/DDBJ databases">
        <title>Evolutionary Origins and Diversification of the Mycorrhizal Mutualists.</title>
        <authorList>
            <consortium name="DOE Joint Genome Institute"/>
            <consortium name="Mycorrhizal Genomics Consortium"/>
            <person name="Kohler A."/>
            <person name="Kuo A."/>
            <person name="Nagy L.G."/>
            <person name="Floudas D."/>
            <person name="Copeland A."/>
            <person name="Barry K.W."/>
            <person name="Cichocki N."/>
            <person name="Veneault-Fourrey C."/>
            <person name="LaButti K."/>
            <person name="Lindquist E.A."/>
            <person name="Lipzen A."/>
            <person name="Lundell T."/>
            <person name="Morin E."/>
            <person name="Murat C."/>
            <person name="Riley R."/>
            <person name="Ohm R."/>
            <person name="Sun H."/>
            <person name="Tunlid A."/>
            <person name="Henrissat B."/>
            <person name="Grigoriev I.V."/>
            <person name="Hibbett D.S."/>
            <person name="Martin F."/>
        </authorList>
    </citation>
    <scope>NUCLEOTIDE SEQUENCE [LARGE SCALE GENOMIC DNA]</scope>
    <source>
        <strain evidence="2">UH-Slu-Lm8-n1</strain>
    </source>
</reference>
<dbReference type="InParanoid" id="A0A0D0AQF6"/>
<accession>A0A0D0AQF6</accession>
<dbReference type="AlphaFoldDB" id="A0A0D0AQF6"/>
<sequence length="54" mass="6326">FQSLCELRVQIQVQKDLDEVSMWTHCCFILHNMIINIEEQLGSTSTFNHFAQKA</sequence>
<dbReference type="OrthoDB" id="2619330at2759"/>
<dbReference type="HOGENOM" id="CLU_201513_1_0_1"/>
<evidence type="ECO:0000313" key="2">
    <source>
        <dbReference type="Proteomes" id="UP000054485"/>
    </source>
</evidence>
<reference evidence="1 2" key="1">
    <citation type="submission" date="2014-04" db="EMBL/GenBank/DDBJ databases">
        <authorList>
            <consortium name="DOE Joint Genome Institute"/>
            <person name="Kuo A."/>
            <person name="Ruytinx J."/>
            <person name="Rineau F."/>
            <person name="Colpaert J."/>
            <person name="Kohler A."/>
            <person name="Nagy L.G."/>
            <person name="Floudas D."/>
            <person name="Copeland A."/>
            <person name="Barry K.W."/>
            <person name="Cichocki N."/>
            <person name="Veneault-Fourrey C."/>
            <person name="LaButti K."/>
            <person name="Lindquist E.A."/>
            <person name="Lipzen A."/>
            <person name="Lundell T."/>
            <person name="Morin E."/>
            <person name="Murat C."/>
            <person name="Sun H."/>
            <person name="Tunlid A."/>
            <person name="Henrissat B."/>
            <person name="Grigoriev I.V."/>
            <person name="Hibbett D.S."/>
            <person name="Martin F."/>
            <person name="Nordberg H.P."/>
            <person name="Cantor M.N."/>
            <person name="Hua S.X."/>
        </authorList>
    </citation>
    <scope>NUCLEOTIDE SEQUENCE [LARGE SCALE GENOMIC DNA]</scope>
    <source>
        <strain evidence="1 2">UH-Slu-Lm8-n1</strain>
    </source>
</reference>
<feature type="non-terminal residue" evidence="1">
    <location>
        <position position="1"/>
    </location>
</feature>
<protein>
    <recommendedName>
        <fullName evidence="3">DDE Tnp4 domain-containing protein</fullName>
    </recommendedName>
</protein>
<evidence type="ECO:0008006" key="3">
    <source>
        <dbReference type="Google" id="ProtNLM"/>
    </source>
</evidence>
<dbReference type="Proteomes" id="UP000054485">
    <property type="component" value="Unassembled WGS sequence"/>
</dbReference>
<keyword evidence="2" id="KW-1185">Reference proteome</keyword>
<name>A0A0D0AQF6_9AGAM</name>
<proteinExistence type="predicted"/>
<organism evidence="1 2">
    <name type="scientific">Suillus luteus UH-Slu-Lm8-n1</name>
    <dbReference type="NCBI Taxonomy" id="930992"/>
    <lineage>
        <taxon>Eukaryota</taxon>
        <taxon>Fungi</taxon>
        <taxon>Dikarya</taxon>
        <taxon>Basidiomycota</taxon>
        <taxon>Agaricomycotina</taxon>
        <taxon>Agaricomycetes</taxon>
        <taxon>Agaricomycetidae</taxon>
        <taxon>Boletales</taxon>
        <taxon>Suillineae</taxon>
        <taxon>Suillaceae</taxon>
        <taxon>Suillus</taxon>
    </lineage>
</organism>
<gene>
    <name evidence="1" type="ORF">CY34DRAFT_40223</name>
</gene>
<feature type="non-terminal residue" evidence="1">
    <location>
        <position position="54"/>
    </location>
</feature>